<feature type="transmembrane region" description="Helical" evidence="1">
    <location>
        <begin position="331"/>
        <end position="352"/>
    </location>
</feature>
<reference evidence="4" key="3">
    <citation type="submission" date="2025-08" db="UniProtKB">
        <authorList>
            <consortium name="RefSeq"/>
        </authorList>
    </citation>
    <scope>IDENTIFICATION</scope>
    <source>
        <strain evidence="4">CBS 342.82</strain>
    </source>
</reference>
<gene>
    <name evidence="4" type="ORF">K489DRAFT_381689</name>
</gene>
<reference evidence="4" key="2">
    <citation type="submission" date="2020-04" db="EMBL/GenBank/DDBJ databases">
        <authorList>
            <consortium name="NCBI Genome Project"/>
        </authorList>
    </citation>
    <scope>NUCLEOTIDE SEQUENCE</scope>
    <source>
        <strain evidence="4">CBS 342.82</strain>
    </source>
</reference>
<sequence length="373" mass="40267">MAISRPLGIAVLAGVAVLAHFTLGRQAGLNGSFTLDTVFEFKNRILHNTNIPIALPQTGIAPIDNYFAFMLNFFWAALDERNVAGHLQANYIVGTLSGAFFLMLSEAHRSSSSVGFMLGTYFCELMGEFFGIGMFTPVWCVIHLLSTRAPLSQGKQDGVETIATPPGTMRALGYALFIGHFIPTLLMKNCAIDGQGWKSAQLWTILRLFHPVFVLAAFTIFKSLPATSSVPVSSSGRVSHKRKLYLFAILASATGHINTLGVVPALREIPAWIIPNVAAITDGRRVDFATGVATFLQWDNICAASAIFIWAATLYLESSTKRSGKGLSLNVLLQAVGLTALAGPAAGAAFFLQERDDVLVEHYQTRAAVGQKK</sequence>
<evidence type="ECO:0000256" key="2">
    <source>
        <dbReference type="SAM" id="SignalP"/>
    </source>
</evidence>
<keyword evidence="1" id="KW-1133">Transmembrane helix</keyword>
<evidence type="ECO:0000313" key="4">
    <source>
        <dbReference type="RefSeq" id="XP_033458740.1"/>
    </source>
</evidence>
<feature type="transmembrane region" description="Helical" evidence="1">
    <location>
        <begin position="83"/>
        <end position="104"/>
    </location>
</feature>
<keyword evidence="1" id="KW-0812">Transmembrane</keyword>
<feature type="transmembrane region" description="Helical" evidence="1">
    <location>
        <begin position="244"/>
        <end position="266"/>
    </location>
</feature>
<dbReference type="GeneID" id="54362987"/>
<feature type="transmembrane region" description="Helical" evidence="1">
    <location>
        <begin position="204"/>
        <end position="224"/>
    </location>
</feature>
<proteinExistence type="predicted"/>
<name>A0A6J3M2I0_9PEZI</name>
<protein>
    <submittedName>
        <fullName evidence="4">Uncharacterized protein</fullName>
    </submittedName>
</protein>
<dbReference type="AlphaFoldDB" id="A0A6J3M2I0"/>
<organism evidence="4">
    <name type="scientific">Dissoconium aciculare CBS 342.82</name>
    <dbReference type="NCBI Taxonomy" id="1314786"/>
    <lineage>
        <taxon>Eukaryota</taxon>
        <taxon>Fungi</taxon>
        <taxon>Dikarya</taxon>
        <taxon>Ascomycota</taxon>
        <taxon>Pezizomycotina</taxon>
        <taxon>Dothideomycetes</taxon>
        <taxon>Dothideomycetidae</taxon>
        <taxon>Mycosphaerellales</taxon>
        <taxon>Dissoconiaceae</taxon>
        <taxon>Dissoconium</taxon>
    </lineage>
</organism>
<keyword evidence="3" id="KW-1185">Reference proteome</keyword>
<feature type="signal peptide" evidence="2">
    <location>
        <begin position="1"/>
        <end position="24"/>
    </location>
</feature>
<feature type="transmembrane region" description="Helical" evidence="1">
    <location>
        <begin position="125"/>
        <end position="145"/>
    </location>
</feature>
<keyword evidence="1" id="KW-0472">Membrane</keyword>
<dbReference type="Proteomes" id="UP000504637">
    <property type="component" value="Unplaced"/>
</dbReference>
<evidence type="ECO:0000313" key="3">
    <source>
        <dbReference type="Proteomes" id="UP000504637"/>
    </source>
</evidence>
<evidence type="ECO:0000256" key="1">
    <source>
        <dbReference type="SAM" id="Phobius"/>
    </source>
</evidence>
<keyword evidence="2" id="KW-0732">Signal</keyword>
<feature type="transmembrane region" description="Helical" evidence="1">
    <location>
        <begin position="286"/>
        <end position="311"/>
    </location>
</feature>
<dbReference type="RefSeq" id="XP_033458740.1">
    <property type="nucleotide sequence ID" value="XM_033605187.1"/>
</dbReference>
<accession>A0A6J3M2I0</accession>
<feature type="transmembrane region" description="Helical" evidence="1">
    <location>
        <begin position="171"/>
        <end position="192"/>
    </location>
</feature>
<feature type="chain" id="PRO_5026675321" evidence="2">
    <location>
        <begin position="25"/>
        <end position="373"/>
    </location>
</feature>
<dbReference type="OrthoDB" id="72269at2759"/>
<reference evidence="4" key="1">
    <citation type="submission" date="2020-01" db="EMBL/GenBank/DDBJ databases">
        <authorList>
            <consortium name="DOE Joint Genome Institute"/>
            <person name="Haridas S."/>
            <person name="Albert R."/>
            <person name="Binder M."/>
            <person name="Bloem J."/>
            <person name="Labutti K."/>
            <person name="Salamov A."/>
            <person name="Andreopoulos B."/>
            <person name="Baker S.E."/>
            <person name="Barry K."/>
            <person name="Bills G."/>
            <person name="Bluhm B.H."/>
            <person name="Cannon C."/>
            <person name="Castanera R."/>
            <person name="Culley D.E."/>
            <person name="Daum C."/>
            <person name="Ezra D."/>
            <person name="Gonzalez J.B."/>
            <person name="Henrissat B."/>
            <person name="Kuo A."/>
            <person name="Liang C."/>
            <person name="Lipzen A."/>
            <person name="Lutzoni F."/>
            <person name="Magnuson J."/>
            <person name="Mondo S."/>
            <person name="Nolan M."/>
            <person name="Ohm R."/>
            <person name="Pangilinan J."/>
            <person name="Park H.-J."/>
            <person name="Ramirez L."/>
            <person name="Alfaro M."/>
            <person name="Sun H."/>
            <person name="Tritt A."/>
            <person name="Yoshinaga Y."/>
            <person name="Zwiers L.-H."/>
            <person name="Turgeon B.G."/>
            <person name="Goodwin S.B."/>
            <person name="Spatafora J.W."/>
            <person name="Crous P.W."/>
            <person name="Grigoriev I.V."/>
        </authorList>
    </citation>
    <scope>NUCLEOTIDE SEQUENCE</scope>
    <source>
        <strain evidence="4">CBS 342.82</strain>
    </source>
</reference>